<proteinExistence type="predicted"/>
<dbReference type="Proteomes" id="UP000005936">
    <property type="component" value="Unassembled WGS sequence"/>
</dbReference>
<dbReference type="AlphaFoldDB" id="I4LPI7"/>
<evidence type="ECO:0000313" key="2">
    <source>
        <dbReference type="Proteomes" id="UP000005936"/>
    </source>
</evidence>
<name>I4LPI7_GARVA</name>
<comment type="caution">
    <text evidence="1">The sequence shown here is derived from an EMBL/GenBank/DDBJ whole genome shotgun (WGS) entry which is preliminary data.</text>
</comment>
<evidence type="ECO:0000313" key="1">
    <source>
        <dbReference type="EMBL" id="EIK78877.1"/>
    </source>
</evidence>
<accession>I4LPI7</accession>
<dbReference type="EMBL" id="ADEQ01000024">
    <property type="protein sequence ID" value="EIK78877.1"/>
    <property type="molecule type" value="Genomic_DNA"/>
</dbReference>
<protein>
    <submittedName>
        <fullName evidence="1">Uncharacterized protein</fullName>
    </submittedName>
</protein>
<dbReference type="PATRIC" id="fig|698955.3.peg.1198"/>
<gene>
    <name evidence="1" type="ORF">CGSMWGv55152_06158</name>
</gene>
<organism evidence="1 2">
    <name type="scientific">Gardnerella vaginalis 55152</name>
    <dbReference type="NCBI Taxonomy" id="698955"/>
    <lineage>
        <taxon>Bacteria</taxon>
        <taxon>Bacillati</taxon>
        <taxon>Actinomycetota</taxon>
        <taxon>Actinomycetes</taxon>
        <taxon>Bifidobacteriales</taxon>
        <taxon>Bifidobacteriaceae</taxon>
        <taxon>Gardnerella</taxon>
    </lineage>
</organism>
<reference evidence="1 2" key="1">
    <citation type="journal article" date="2012" name="J. Bacteriol.">
        <title>Comparative Genomic Analyses of 17 Clinical Isolates of Gardnerella vaginalis Provide Evidence of Multiple Genetically Isolated Clades Consistent with Subspeciation into Genovars.</title>
        <authorList>
            <person name="Ahmed A."/>
            <person name="Earl J."/>
            <person name="Retchless A."/>
            <person name="Hillier S."/>
            <person name="Rabe L."/>
            <person name="Cherpes T."/>
            <person name="Powell E."/>
            <person name="Janto B."/>
            <person name="Eutsey R."/>
            <person name="Hiller N.L."/>
            <person name="Boissy R."/>
            <person name="Dahlgreen M."/>
            <person name="Hall B."/>
            <person name="Costerton J."/>
            <person name="Post J.C."/>
            <person name="Hu F."/>
            <person name="Ehrlich G."/>
        </authorList>
    </citation>
    <scope>NUCLEOTIDE SEQUENCE [LARGE SCALE GENOMIC DNA]</scope>
    <source>
        <strain evidence="1 2">55152</strain>
    </source>
</reference>
<sequence length="41" mass="4667">MERIPKGKKFQFKALLDDKQWASKDNVFGVGGEEVEASVHF</sequence>
<dbReference type="RefSeq" id="WP_004123084.1">
    <property type="nucleotide sequence ID" value="NZ_ADEQ01000024.1"/>
</dbReference>